<feature type="domain" description="SnoaL-like" evidence="1">
    <location>
        <begin position="16"/>
        <end position="142"/>
    </location>
</feature>
<sequence length="165" mass="18895">MQESGLSADTLARLARLLETEAIRDLKLRYAHFMDNLLIDQLAGLFTEDAQCHFGPYGEWSGRAAIRQNFAAVMAETVKATFGSMHHICNHRVDIIDESSATGRSYLIDVMTERRPDENPVLLYGLYDERYRKVEGNWKISFSRIHFLWPQREVDDAMLSEPVGS</sequence>
<dbReference type="SUPFAM" id="SSF54427">
    <property type="entry name" value="NTF2-like"/>
    <property type="match status" value="1"/>
</dbReference>
<dbReference type="Proteomes" id="UP000029640">
    <property type="component" value="Unassembled WGS sequence"/>
</dbReference>
<dbReference type="eggNOG" id="ENOG5033BGC">
    <property type="taxonomic scope" value="Bacteria"/>
</dbReference>
<dbReference type="OrthoDB" id="4571298at2"/>
<gene>
    <name evidence="2" type="ORF">HRUBRA_01344</name>
</gene>
<keyword evidence="3" id="KW-1185">Reference proteome</keyword>
<dbReference type="Gene3D" id="3.10.450.50">
    <property type="match status" value="1"/>
</dbReference>
<dbReference type="RefSeq" id="WP_052094467.1">
    <property type="nucleotide sequence ID" value="NZ_KN234756.1"/>
</dbReference>
<dbReference type="Pfam" id="PF13577">
    <property type="entry name" value="SnoaL_4"/>
    <property type="match status" value="1"/>
</dbReference>
<evidence type="ECO:0000259" key="1">
    <source>
        <dbReference type="Pfam" id="PF13577"/>
    </source>
</evidence>
<dbReference type="STRING" id="1265313.HRUBRA_01344"/>
<dbReference type="InterPro" id="IPR032710">
    <property type="entry name" value="NTF2-like_dom_sf"/>
</dbReference>
<comment type="caution">
    <text evidence="2">The sequence shown here is derived from an EMBL/GenBank/DDBJ whole genome shotgun (WGS) entry which is preliminary data.</text>
</comment>
<dbReference type="InterPro" id="IPR037401">
    <property type="entry name" value="SnoaL-like"/>
</dbReference>
<dbReference type="EMBL" id="AUVB01000038">
    <property type="protein sequence ID" value="KGE04120.1"/>
    <property type="molecule type" value="Genomic_DNA"/>
</dbReference>
<name>A0A095VRY9_9GAMM</name>
<protein>
    <recommendedName>
        <fullName evidence="1">SnoaL-like domain-containing protein</fullName>
    </recommendedName>
</protein>
<reference evidence="2 3" key="1">
    <citation type="journal article" date="2014" name="Genome Announc.">
        <title>Genome Sequence of Gammaproteobacterial Pseudohaliea rubra Type Strain DSM 19751, Isolated from Coastal Seawater of the Mediterranean Sea.</title>
        <authorList>
            <person name="Spring S."/>
            <person name="Fiebig A."/>
            <person name="Riedel T."/>
            <person name="Goker M."/>
            <person name="Klenk H.P."/>
        </authorList>
    </citation>
    <scope>NUCLEOTIDE SEQUENCE [LARGE SCALE GENOMIC DNA]</scope>
    <source>
        <strain evidence="2 3">DSM 19751</strain>
    </source>
</reference>
<organism evidence="2 3">
    <name type="scientific">Pseudohaliea rubra DSM 19751</name>
    <dbReference type="NCBI Taxonomy" id="1265313"/>
    <lineage>
        <taxon>Bacteria</taxon>
        <taxon>Pseudomonadati</taxon>
        <taxon>Pseudomonadota</taxon>
        <taxon>Gammaproteobacteria</taxon>
        <taxon>Cellvibrionales</taxon>
        <taxon>Halieaceae</taxon>
        <taxon>Pseudohaliea</taxon>
    </lineage>
</organism>
<dbReference type="CDD" id="cd00531">
    <property type="entry name" value="NTF2_like"/>
    <property type="match status" value="1"/>
</dbReference>
<evidence type="ECO:0000313" key="2">
    <source>
        <dbReference type="EMBL" id="KGE04120.1"/>
    </source>
</evidence>
<dbReference type="AlphaFoldDB" id="A0A095VRY9"/>
<accession>A0A095VRY9</accession>
<evidence type="ECO:0000313" key="3">
    <source>
        <dbReference type="Proteomes" id="UP000029640"/>
    </source>
</evidence>
<dbReference type="HOGENOM" id="CLU_106738_7_1_6"/>
<proteinExistence type="predicted"/>